<accession>A0A081K7L7</accession>
<feature type="domain" description="HTH lysR-type" evidence="5">
    <location>
        <begin position="2"/>
        <end position="59"/>
    </location>
</feature>
<dbReference type="Pfam" id="PF03466">
    <property type="entry name" value="LysR_substrate"/>
    <property type="match status" value="1"/>
</dbReference>
<dbReference type="PANTHER" id="PTHR30126">
    <property type="entry name" value="HTH-TYPE TRANSCRIPTIONAL REGULATOR"/>
    <property type="match status" value="1"/>
</dbReference>
<dbReference type="Gene3D" id="3.40.190.290">
    <property type="match status" value="1"/>
</dbReference>
<reference evidence="6 7" key="1">
    <citation type="submission" date="2014-06" db="EMBL/GenBank/DDBJ databases">
        <title>Whole Genome Sequences of Three Symbiotic Endozoicomonas Bacteria.</title>
        <authorList>
            <person name="Neave M.J."/>
            <person name="Apprill A."/>
            <person name="Voolstra C.R."/>
        </authorList>
    </citation>
    <scope>NUCLEOTIDE SEQUENCE [LARGE SCALE GENOMIC DNA]</scope>
    <source>
        <strain evidence="6 7">DSM 22380</strain>
    </source>
</reference>
<dbReference type="InterPro" id="IPR036388">
    <property type="entry name" value="WH-like_DNA-bd_sf"/>
</dbReference>
<dbReference type="Gene3D" id="1.10.10.10">
    <property type="entry name" value="Winged helix-like DNA-binding domain superfamily/Winged helix DNA-binding domain"/>
    <property type="match status" value="1"/>
</dbReference>
<dbReference type="PANTHER" id="PTHR30126:SF99">
    <property type="entry name" value="TRANSCRIPTIONAL REGULATOR LYSR FAMILY"/>
    <property type="match status" value="1"/>
</dbReference>
<dbReference type="InterPro" id="IPR005119">
    <property type="entry name" value="LysR_subst-bd"/>
</dbReference>
<proteinExistence type="inferred from homology"/>
<evidence type="ECO:0000259" key="5">
    <source>
        <dbReference type="PROSITE" id="PS50931"/>
    </source>
</evidence>
<dbReference type="GO" id="GO:0003700">
    <property type="term" value="F:DNA-binding transcription factor activity"/>
    <property type="evidence" value="ECO:0007669"/>
    <property type="project" value="InterPro"/>
</dbReference>
<keyword evidence="7" id="KW-1185">Reference proteome</keyword>
<evidence type="ECO:0000313" key="7">
    <source>
        <dbReference type="Proteomes" id="UP000027997"/>
    </source>
</evidence>
<keyword evidence="2" id="KW-0805">Transcription regulation</keyword>
<keyword evidence="3" id="KW-0238">DNA-binding</keyword>
<dbReference type="Proteomes" id="UP000027997">
    <property type="component" value="Unassembled WGS sequence"/>
</dbReference>
<comment type="similarity">
    <text evidence="1">Belongs to the LysR transcriptional regulatory family.</text>
</comment>
<evidence type="ECO:0000256" key="4">
    <source>
        <dbReference type="ARBA" id="ARBA00023163"/>
    </source>
</evidence>
<dbReference type="GO" id="GO:0000976">
    <property type="term" value="F:transcription cis-regulatory region binding"/>
    <property type="evidence" value="ECO:0007669"/>
    <property type="project" value="TreeGrafter"/>
</dbReference>
<evidence type="ECO:0000256" key="3">
    <source>
        <dbReference type="ARBA" id="ARBA00023125"/>
    </source>
</evidence>
<keyword evidence="4" id="KW-0804">Transcription</keyword>
<dbReference type="EMBL" id="JOJP01000001">
    <property type="protein sequence ID" value="KEI70143.1"/>
    <property type="molecule type" value="Genomic_DNA"/>
</dbReference>
<dbReference type="AlphaFoldDB" id="A0A081K7L7"/>
<dbReference type="Pfam" id="PF00126">
    <property type="entry name" value="HTH_1"/>
    <property type="match status" value="1"/>
</dbReference>
<dbReference type="PRINTS" id="PR00039">
    <property type="entry name" value="HTHLYSR"/>
</dbReference>
<comment type="caution">
    <text evidence="6">The sequence shown here is derived from an EMBL/GenBank/DDBJ whole genome shotgun (WGS) entry which is preliminary data.</text>
</comment>
<evidence type="ECO:0000256" key="1">
    <source>
        <dbReference type="ARBA" id="ARBA00009437"/>
    </source>
</evidence>
<evidence type="ECO:0000313" key="6">
    <source>
        <dbReference type="EMBL" id="KEI70143.1"/>
    </source>
</evidence>
<protein>
    <recommendedName>
        <fullName evidence="5">HTH lysR-type domain-containing protein</fullName>
    </recommendedName>
</protein>
<dbReference type="PROSITE" id="PS50931">
    <property type="entry name" value="HTH_LYSR"/>
    <property type="match status" value="1"/>
</dbReference>
<dbReference type="STRING" id="305900.GV64_04720"/>
<dbReference type="SUPFAM" id="SSF46785">
    <property type="entry name" value="Winged helix' DNA-binding domain"/>
    <property type="match status" value="1"/>
</dbReference>
<sequence length="290" mass="33037">MINPLWLKTFIALVEQKHFTRTAALLHMTQPGVSQHIRKLEDYYQATLINRNEKGFELTQEGEKVLRFAKELVVSEEQLKESLKEDNPYEGACRLSSPGALAMRLYPQLCVIQQQYPELLMQFEVAPNHRIVSELLSNTIDIGLITHQTDEPELIARPIDQEQLLLVVPARYREAGYSDLCLLGVIMHPDASHHISSVLRANYAQFQHLSEFPVKGAVNQINLILEPVAAGNGFTVLPESIVNAFPRQQDISILNMTTAVYETIYLTHKRHRPVASRYPFILNTLFPDQL</sequence>
<dbReference type="CDD" id="cd05466">
    <property type="entry name" value="PBP2_LTTR_substrate"/>
    <property type="match status" value="1"/>
</dbReference>
<gene>
    <name evidence="6" type="ORF">GV64_04720</name>
</gene>
<dbReference type="eggNOG" id="COG0583">
    <property type="taxonomic scope" value="Bacteria"/>
</dbReference>
<dbReference type="RefSeq" id="WP_020584112.1">
    <property type="nucleotide sequence ID" value="NZ_JOJP01000001.1"/>
</dbReference>
<dbReference type="InterPro" id="IPR000847">
    <property type="entry name" value="LysR_HTH_N"/>
</dbReference>
<organism evidence="6 7">
    <name type="scientific">Endozoicomonas elysicola</name>
    <dbReference type="NCBI Taxonomy" id="305900"/>
    <lineage>
        <taxon>Bacteria</taxon>
        <taxon>Pseudomonadati</taxon>
        <taxon>Pseudomonadota</taxon>
        <taxon>Gammaproteobacteria</taxon>
        <taxon>Oceanospirillales</taxon>
        <taxon>Endozoicomonadaceae</taxon>
        <taxon>Endozoicomonas</taxon>
    </lineage>
</organism>
<name>A0A081K7L7_9GAMM</name>
<evidence type="ECO:0000256" key="2">
    <source>
        <dbReference type="ARBA" id="ARBA00023015"/>
    </source>
</evidence>
<dbReference type="SUPFAM" id="SSF53850">
    <property type="entry name" value="Periplasmic binding protein-like II"/>
    <property type="match status" value="1"/>
</dbReference>
<dbReference type="InterPro" id="IPR036390">
    <property type="entry name" value="WH_DNA-bd_sf"/>
</dbReference>